<protein>
    <submittedName>
        <fullName evidence="1">Uncharacterized protein</fullName>
    </submittedName>
</protein>
<keyword evidence="2" id="KW-1185">Reference proteome</keyword>
<evidence type="ECO:0000313" key="1">
    <source>
        <dbReference type="EMBL" id="CAG9938342.1"/>
    </source>
</evidence>
<evidence type="ECO:0000313" key="2">
    <source>
        <dbReference type="Proteomes" id="UP000836387"/>
    </source>
</evidence>
<proteinExistence type="predicted"/>
<accession>A0ACA9TBX7</accession>
<dbReference type="Proteomes" id="UP000836387">
    <property type="component" value="Unassembled WGS sequence"/>
</dbReference>
<name>A0ACA9TBX7_BIOOC</name>
<sequence length="69" mass="8088">MEITGTYRWTVFQNEGVRLRPDELEGADEDQIPYEPAREQKESAYRLPSWSWSSIMCIRNCLASFEQDG</sequence>
<reference evidence="1" key="2">
    <citation type="submission" date="2021-10" db="EMBL/GenBank/DDBJ databases">
        <authorList>
            <person name="Piombo E."/>
        </authorList>
    </citation>
    <scope>NUCLEOTIDE SEQUENCE</scope>
</reference>
<reference evidence="1" key="1">
    <citation type="submission" date="2020-04" db="EMBL/GenBank/DDBJ databases">
        <authorList>
            <person name="Broberg M."/>
        </authorList>
    </citation>
    <scope>NUCLEOTIDE SEQUENCE</scope>
</reference>
<dbReference type="EMBL" id="CADEHS020000002">
    <property type="protein sequence ID" value="CAG9938342.1"/>
    <property type="molecule type" value="Genomic_DNA"/>
</dbReference>
<comment type="caution">
    <text evidence="1">The sequence shown here is derived from an EMBL/GenBank/DDBJ whole genome shotgun (WGS) entry which is preliminary data.</text>
</comment>
<gene>
    <name evidence="1" type="ORF">CRV2_00006766</name>
</gene>
<organism evidence="1 2">
    <name type="scientific">Clonostachys rosea f. rosea IK726</name>
    <dbReference type="NCBI Taxonomy" id="1349383"/>
    <lineage>
        <taxon>Eukaryota</taxon>
        <taxon>Fungi</taxon>
        <taxon>Dikarya</taxon>
        <taxon>Ascomycota</taxon>
        <taxon>Pezizomycotina</taxon>
        <taxon>Sordariomycetes</taxon>
        <taxon>Hypocreomycetidae</taxon>
        <taxon>Hypocreales</taxon>
        <taxon>Bionectriaceae</taxon>
        <taxon>Clonostachys</taxon>
    </lineage>
</organism>